<evidence type="ECO:0000256" key="3">
    <source>
        <dbReference type="ARBA" id="ARBA00023082"/>
    </source>
</evidence>
<feature type="compositionally biased region" description="Polar residues" evidence="6">
    <location>
        <begin position="109"/>
        <end position="120"/>
    </location>
</feature>
<keyword evidence="5" id="KW-0804">Transcription</keyword>
<dbReference type="InterPro" id="IPR013324">
    <property type="entry name" value="RNA_pol_sigma_r3/r4-like"/>
</dbReference>
<reference evidence="9" key="1">
    <citation type="submission" date="2017-02" db="EMBL/GenBank/DDBJ databases">
        <authorList>
            <person name="Regsiter A."/>
            <person name="William W."/>
        </authorList>
    </citation>
    <scope>NUCLEOTIDE SEQUENCE</scope>
    <source>
        <strain evidence="9">Bib</strain>
    </source>
</reference>
<feature type="domain" description="RNA polymerase sigma factor 70 region 4 type 2" evidence="8">
    <location>
        <begin position="133"/>
        <end position="185"/>
    </location>
</feature>
<dbReference type="PANTHER" id="PTHR43133">
    <property type="entry name" value="RNA POLYMERASE ECF-TYPE SIGMA FACTO"/>
    <property type="match status" value="1"/>
</dbReference>
<keyword evidence="4" id="KW-0238">DNA-binding</keyword>
<dbReference type="NCBIfam" id="TIGR02937">
    <property type="entry name" value="sigma70-ECF"/>
    <property type="match status" value="1"/>
</dbReference>
<evidence type="ECO:0000256" key="1">
    <source>
        <dbReference type="ARBA" id="ARBA00010641"/>
    </source>
</evidence>
<dbReference type="GO" id="GO:0016987">
    <property type="term" value="F:sigma factor activity"/>
    <property type="evidence" value="ECO:0007669"/>
    <property type="project" value="UniProtKB-KW"/>
</dbReference>
<dbReference type="GO" id="GO:0003677">
    <property type="term" value="F:DNA binding"/>
    <property type="evidence" value="ECO:0007669"/>
    <property type="project" value="UniProtKB-KW"/>
</dbReference>
<sequence>MFQRKDDSLSSDFDRIFAQNIDLLLRIAVRITNDWESAEDVVQDAFGKVLEKRLQFPSDEDARYWLIRVVKNGAINWSKRKLREFKAYEHWWKAETTQAKSSSSAASNGEEQNQDAGTEQSAEHELLMKESAEEVREALAKLPENLRVVLILKEYEGMNYKEIAKVLGISEGNVKVRAFRARQALLSLLSEGGTHVP</sequence>
<dbReference type="AlphaFoldDB" id="A0A3P3XKS8"/>
<dbReference type="GO" id="GO:0006352">
    <property type="term" value="P:DNA-templated transcription initiation"/>
    <property type="evidence" value="ECO:0007669"/>
    <property type="project" value="InterPro"/>
</dbReference>
<dbReference type="EMBL" id="FWDM01000023">
    <property type="protein sequence ID" value="SLM13876.1"/>
    <property type="molecule type" value="Genomic_DNA"/>
</dbReference>
<name>A0A3P3XKS8_9SPIR</name>
<protein>
    <submittedName>
        <fullName evidence="9">RNA polymerase sigma-24 factor</fullName>
    </submittedName>
</protein>
<dbReference type="InterPro" id="IPR013249">
    <property type="entry name" value="RNA_pol_sigma70_r4_t2"/>
</dbReference>
<evidence type="ECO:0000256" key="2">
    <source>
        <dbReference type="ARBA" id="ARBA00023015"/>
    </source>
</evidence>
<dbReference type="InterPro" id="IPR039425">
    <property type="entry name" value="RNA_pol_sigma-70-like"/>
</dbReference>
<dbReference type="CDD" id="cd06171">
    <property type="entry name" value="Sigma70_r4"/>
    <property type="match status" value="1"/>
</dbReference>
<dbReference type="InterPro" id="IPR013325">
    <property type="entry name" value="RNA_pol_sigma_r2"/>
</dbReference>
<dbReference type="InterPro" id="IPR014284">
    <property type="entry name" value="RNA_pol_sigma-70_dom"/>
</dbReference>
<proteinExistence type="inferred from homology"/>
<organism evidence="9">
    <name type="scientific">uncultured spirochete</name>
    <dbReference type="NCBI Taxonomy" id="156406"/>
    <lineage>
        <taxon>Bacteria</taxon>
        <taxon>Pseudomonadati</taxon>
        <taxon>Spirochaetota</taxon>
        <taxon>Spirochaetia</taxon>
        <taxon>Spirochaetales</taxon>
        <taxon>environmental samples</taxon>
    </lineage>
</organism>
<evidence type="ECO:0000259" key="7">
    <source>
        <dbReference type="Pfam" id="PF04542"/>
    </source>
</evidence>
<evidence type="ECO:0000256" key="5">
    <source>
        <dbReference type="ARBA" id="ARBA00023163"/>
    </source>
</evidence>
<dbReference type="SUPFAM" id="SSF88946">
    <property type="entry name" value="Sigma2 domain of RNA polymerase sigma factors"/>
    <property type="match status" value="1"/>
</dbReference>
<dbReference type="InterPro" id="IPR036388">
    <property type="entry name" value="WH-like_DNA-bd_sf"/>
</dbReference>
<dbReference type="InterPro" id="IPR007627">
    <property type="entry name" value="RNA_pol_sigma70_r2"/>
</dbReference>
<gene>
    <name evidence="9" type="ORF">SPIROBIBN47_30007</name>
</gene>
<dbReference type="PANTHER" id="PTHR43133:SF8">
    <property type="entry name" value="RNA POLYMERASE SIGMA FACTOR HI_1459-RELATED"/>
    <property type="match status" value="1"/>
</dbReference>
<keyword evidence="2" id="KW-0805">Transcription regulation</keyword>
<evidence type="ECO:0000256" key="4">
    <source>
        <dbReference type="ARBA" id="ARBA00023125"/>
    </source>
</evidence>
<dbReference type="Pfam" id="PF04542">
    <property type="entry name" value="Sigma70_r2"/>
    <property type="match status" value="1"/>
</dbReference>
<evidence type="ECO:0000259" key="8">
    <source>
        <dbReference type="Pfam" id="PF08281"/>
    </source>
</evidence>
<accession>A0A3P3XKS8</accession>
<dbReference type="Gene3D" id="1.10.10.10">
    <property type="entry name" value="Winged helix-like DNA-binding domain superfamily/Winged helix DNA-binding domain"/>
    <property type="match status" value="1"/>
</dbReference>
<keyword evidence="3" id="KW-0731">Sigma factor</keyword>
<comment type="similarity">
    <text evidence="1">Belongs to the sigma-70 factor family. ECF subfamily.</text>
</comment>
<dbReference type="Pfam" id="PF08281">
    <property type="entry name" value="Sigma70_r4_2"/>
    <property type="match status" value="1"/>
</dbReference>
<evidence type="ECO:0000256" key="6">
    <source>
        <dbReference type="SAM" id="MobiDB-lite"/>
    </source>
</evidence>
<feature type="domain" description="RNA polymerase sigma-70 region 2" evidence="7">
    <location>
        <begin position="17"/>
        <end position="81"/>
    </location>
</feature>
<dbReference type="SUPFAM" id="SSF88659">
    <property type="entry name" value="Sigma3 and sigma4 domains of RNA polymerase sigma factors"/>
    <property type="match status" value="1"/>
</dbReference>
<dbReference type="Gene3D" id="1.10.1740.10">
    <property type="match status" value="1"/>
</dbReference>
<evidence type="ECO:0000313" key="9">
    <source>
        <dbReference type="EMBL" id="SLM13876.1"/>
    </source>
</evidence>
<feature type="region of interest" description="Disordered" evidence="6">
    <location>
        <begin position="99"/>
        <end position="122"/>
    </location>
</feature>